<keyword evidence="1" id="KW-0472">Membrane</keyword>
<dbReference type="KEGG" id="mprn:Q3V37_09920"/>
<evidence type="ECO:0000313" key="3">
    <source>
        <dbReference type="Proteomes" id="UP001235874"/>
    </source>
</evidence>
<feature type="transmembrane region" description="Helical" evidence="1">
    <location>
        <begin position="96"/>
        <end position="116"/>
    </location>
</feature>
<evidence type="ECO:0000256" key="1">
    <source>
        <dbReference type="SAM" id="Phobius"/>
    </source>
</evidence>
<dbReference type="Proteomes" id="UP001235874">
    <property type="component" value="Chromosome"/>
</dbReference>
<proteinExistence type="predicted"/>
<gene>
    <name evidence="2" type="ORF">Q3V37_09920</name>
</gene>
<evidence type="ECO:0000313" key="2">
    <source>
        <dbReference type="EMBL" id="WLS47512.1"/>
    </source>
</evidence>
<keyword evidence="1" id="KW-1133">Transmembrane helix</keyword>
<name>A0AAJ6HW41_9ACTN</name>
<organism evidence="2 3">
    <name type="scientific">Micromonospora profundi</name>
    <dbReference type="NCBI Taxonomy" id="1420889"/>
    <lineage>
        <taxon>Bacteria</taxon>
        <taxon>Bacillati</taxon>
        <taxon>Actinomycetota</taxon>
        <taxon>Actinomycetes</taxon>
        <taxon>Micromonosporales</taxon>
        <taxon>Micromonosporaceae</taxon>
        <taxon>Micromonospora</taxon>
    </lineage>
</organism>
<reference evidence="2 3" key="1">
    <citation type="submission" date="2023-07" db="EMBL/GenBank/DDBJ databases">
        <title>Micromonospora profundi TRM 95458 converts glycerol to a new osmotic compound.</title>
        <authorList>
            <person name="Lu D."/>
        </authorList>
    </citation>
    <scope>NUCLEOTIDE SEQUENCE [LARGE SCALE GENOMIC DNA]</scope>
    <source>
        <strain evidence="2 3">TRM95458</strain>
    </source>
</reference>
<feature type="transmembrane region" description="Helical" evidence="1">
    <location>
        <begin position="20"/>
        <end position="43"/>
    </location>
</feature>
<keyword evidence="1" id="KW-0812">Transmembrane</keyword>
<dbReference type="RefSeq" id="WP_167946925.1">
    <property type="nucleotide sequence ID" value="NZ_CP130472.1"/>
</dbReference>
<sequence length="119" mass="12178">MTLSPPRPAPAGTGRANPRAAFLVLVGWYVAVVVAFGLFLGTLSGSVPADCGEGCDSERSRTLIFGLYVAAPAMFLALLVSLAMLAVLVSRTRIRSSVLVGTLSAVLPLAACGVLTTSL</sequence>
<dbReference type="EMBL" id="CP130472">
    <property type="protein sequence ID" value="WLS47512.1"/>
    <property type="molecule type" value="Genomic_DNA"/>
</dbReference>
<dbReference type="AlphaFoldDB" id="A0AAJ6HW41"/>
<accession>A0AAJ6HW41</accession>
<protein>
    <submittedName>
        <fullName evidence="2">Uncharacterized protein</fullName>
    </submittedName>
</protein>
<keyword evidence="3" id="KW-1185">Reference proteome</keyword>
<feature type="transmembrane region" description="Helical" evidence="1">
    <location>
        <begin position="63"/>
        <end position="89"/>
    </location>
</feature>